<dbReference type="InterPro" id="IPR003395">
    <property type="entry name" value="RecF/RecN/SMC_N"/>
</dbReference>
<dbReference type="AlphaFoldDB" id="A0AAV1ICB5"/>
<evidence type="ECO:0000313" key="15">
    <source>
        <dbReference type="EMBL" id="CAK0783882.1"/>
    </source>
</evidence>
<keyword evidence="7 12" id="KW-0175">Coiled coil</keyword>
<feature type="region of interest" description="Disordered" evidence="13">
    <location>
        <begin position="379"/>
        <end position="414"/>
    </location>
</feature>
<comment type="caution">
    <text evidence="15">The sequence shown here is derived from an EMBL/GenBank/DDBJ whole genome shotgun (WGS) entry which is preliminary data.</text>
</comment>
<dbReference type="Gene3D" id="3.40.50.300">
    <property type="entry name" value="P-loop containing nucleotide triphosphate hydrolases"/>
    <property type="match status" value="2"/>
</dbReference>
<keyword evidence="10" id="KW-0131">Cell cycle</keyword>
<keyword evidence="9 11" id="KW-0539">Nucleus</keyword>
<evidence type="ECO:0000256" key="9">
    <source>
        <dbReference type="ARBA" id="ARBA00023242"/>
    </source>
</evidence>
<dbReference type="FunFam" id="1.20.1060.20:FF:000005">
    <property type="entry name" value="Structural maintenance of chromosomes 2"/>
    <property type="match status" value="1"/>
</dbReference>
<dbReference type="InterPro" id="IPR024704">
    <property type="entry name" value="SMC"/>
</dbReference>
<dbReference type="InterPro" id="IPR027120">
    <property type="entry name" value="Smc2_ABC"/>
</dbReference>
<keyword evidence="6" id="KW-0067">ATP-binding</keyword>
<organism evidence="15 16">
    <name type="scientific">Coccomyxa viridis</name>
    <dbReference type="NCBI Taxonomy" id="1274662"/>
    <lineage>
        <taxon>Eukaryota</taxon>
        <taxon>Viridiplantae</taxon>
        <taxon>Chlorophyta</taxon>
        <taxon>core chlorophytes</taxon>
        <taxon>Trebouxiophyceae</taxon>
        <taxon>Trebouxiophyceae incertae sedis</taxon>
        <taxon>Coccomyxaceae</taxon>
        <taxon>Coccomyxa</taxon>
    </lineage>
</organism>
<dbReference type="InterPro" id="IPR010935">
    <property type="entry name" value="SMC_hinge"/>
</dbReference>
<dbReference type="GO" id="GO:0030261">
    <property type="term" value="P:chromosome condensation"/>
    <property type="evidence" value="ECO:0007669"/>
    <property type="project" value="UniProtKB-KW"/>
</dbReference>
<dbReference type="Gene3D" id="3.30.70.1620">
    <property type="match status" value="1"/>
</dbReference>
<evidence type="ECO:0000256" key="8">
    <source>
        <dbReference type="ARBA" id="ARBA00023067"/>
    </source>
</evidence>
<dbReference type="GO" id="GO:0005634">
    <property type="term" value="C:nucleus"/>
    <property type="evidence" value="ECO:0007669"/>
    <property type="project" value="UniProtKB-SubCell"/>
</dbReference>
<dbReference type="Pfam" id="PF02463">
    <property type="entry name" value="SMC_N"/>
    <property type="match status" value="1"/>
</dbReference>
<name>A0AAV1ICB5_9CHLO</name>
<feature type="compositionally biased region" description="Basic and acidic residues" evidence="13">
    <location>
        <begin position="384"/>
        <end position="400"/>
    </location>
</feature>
<comment type="similarity">
    <text evidence="2">Belongs to the SMC family. SMC2 subfamily.</text>
</comment>
<evidence type="ECO:0000313" key="16">
    <source>
        <dbReference type="Proteomes" id="UP001314263"/>
    </source>
</evidence>
<evidence type="ECO:0000256" key="2">
    <source>
        <dbReference type="ARBA" id="ARBA00005231"/>
    </source>
</evidence>
<dbReference type="SMART" id="SM00968">
    <property type="entry name" value="SMC_hinge"/>
    <property type="match status" value="1"/>
</dbReference>
<proteinExistence type="inferred from homology"/>
<dbReference type="GO" id="GO:0005694">
    <property type="term" value="C:chromosome"/>
    <property type="evidence" value="ECO:0007669"/>
    <property type="project" value="InterPro"/>
</dbReference>
<feature type="coiled-coil region" evidence="12">
    <location>
        <begin position="676"/>
        <end position="834"/>
    </location>
</feature>
<keyword evidence="16" id="KW-1185">Reference proteome</keyword>
<evidence type="ECO:0000256" key="10">
    <source>
        <dbReference type="ARBA" id="ARBA00023306"/>
    </source>
</evidence>
<feature type="domain" description="SMC hinge" evidence="14">
    <location>
        <begin position="516"/>
        <end position="635"/>
    </location>
</feature>
<accession>A0AAV1ICB5</accession>
<dbReference type="CDD" id="cd03273">
    <property type="entry name" value="ABC_SMC2_euk"/>
    <property type="match status" value="1"/>
</dbReference>
<dbReference type="Proteomes" id="UP001314263">
    <property type="component" value="Unassembled WGS sequence"/>
</dbReference>
<dbReference type="GO" id="GO:0051301">
    <property type="term" value="P:cell division"/>
    <property type="evidence" value="ECO:0007669"/>
    <property type="project" value="UniProtKB-KW"/>
</dbReference>
<dbReference type="FunFam" id="3.40.50.300:FF:000385">
    <property type="entry name" value="Structural maintenance of chromosomes 2"/>
    <property type="match status" value="1"/>
</dbReference>
<keyword evidence="8" id="KW-0226">DNA condensation</keyword>
<gene>
    <name evidence="15" type="ORF">CVIRNUC_007082</name>
</gene>
<comment type="subcellular location">
    <subcellularLocation>
        <location evidence="1 11">Nucleus</location>
    </subcellularLocation>
</comment>
<feature type="coiled-coil region" evidence="12">
    <location>
        <begin position="979"/>
        <end position="1027"/>
    </location>
</feature>
<evidence type="ECO:0000256" key="6">
    <source>
        <dbReference type="ARBA" id="ARBA00022840"/>
    </source>
</evidence>
<evidence type="ECO:0000256" key="3">
    <source>
        <dbReference type="ARBA" id="ARBA00022618"/>
    </source>
</evidence>
<dbReference type="Pfam" id="PF06470">
    <property type="entry name" value="SMC_hinge"/>
    <property type="match status" value="1"/>
</dbReference>
<dbReference type="SUPFAM" id="SSF75553">
    <property type="entry name" value="Smc hinge domain"/>
    <property type="match status" value="1"/>
</dbReference>
<reference evidence="15 16" key="1">
    <citation type="submission" date="2023-10" db="EMBL/GenBank/DDBJ databases">
        <authorList>
            <person name="Maclean D."/>
            <person name="Macfadyen A."/>
        </authorList>
    </citation>
    <scope>NUCLEOTIDE SEQUENCE [LARGE SCALE GENOMIC DNA]</scope>
</reference>
<dbReference type="InterPro" id="IPR036277">
    <property type="entry name" value="SMC_hinge_sf"/>
</dbReference>
<dbReference type="InterPro" id="IPR027417">
    <property type="entry name" value="P-loop_NTPase"/>
</dbReference>
<feature type="compositionally biased region" description="Basic and acidic residues" evidence="13">
    <location>
        <begin position="281"/>
        <end position="298"/>
    </location>
</feature>
<evidence type="ECO:0000256" key="12">
    <source>
        <dbReference type="SAM" id="Coils"/>
    </source>
</evidence>
<evidence type="ECO:0000256" key="11">
    <source>
        <dbReference type="PIRNR" id="PIRNR005719"/>
    </source>
</evidence>
<evidence type="ECO:0000256" key="13">
    <source>
        <dbReference type="SAM" id="MobiDB-lite"/>
    </source>
</evidence>
<evidence type="ECO:0000256" key="1">
    <source>
        <dbReference type="ARBA" id="ARBA00004123"/>
    </source>
</evidence>
<evidence type="ECO:0000259" key="14">
    <source>
        <dbReference type="SMART" id="SM00968"/>
    </source>
</evidence>
<feature type="coiled-coil region" evidence="12">
    <location>
        <begin position="870"/>
        <end position="925"/>
    </location>
</feature>
<dbReference type="GO" id="GO:0016887">
    <property type="term" value="F:ATP hydrolysis activity"/>
    <property type="evidence" value="ECO:0007669"/>
    <property type="project" value="InterPro"/>
</dbReference>
<keyword evidence="3" id="KW-0132">Cell division</keyword>
<evidence type="ECO:0000256" key="7">
    <source>
        <dbReference type="ARBA" id="ARBA00023054"/>
    </source>
</evidence>
<evidence type="ECO:0000256" key="4">
    <source>
        <dbReference type="ARBA" id="ARBA00022741"/>
    </source>
</evidence>
<dbReference type="Gene3D" id="1.20.1060.20">
    <property type="match status" value="1"/>
</dbReference>
<evidence type="ECO:0000256" key="5">
    <source>
        <dbReference type="ARBA" id="ARBA00022776"/>
    </source>
</evidence>
<dbReference type="SUPFAM" id="SSF52540">
    <property type="entry name" value="P-loop containing nucleoside triphosphate hydrolases"/>
    <property type="match status" value="1"/>
</dbReference>
<dbReference type="PANTHER" id="PTHR43977">
    <property type="entry name" value="STRUCTURAL MAINTENANCE OF CHROMOSOMES PROTEIN 3"/>
    <property type="match status" value="1"/>
</dbReference>
<feature type="region of interest" description="Disordered" evidence="13">
    <location>
        <begin position="281"/>
        <end position="301"/>
    </location>
</feature>
<keyword evidence="4" id="KW-0547">Nucleotide-binding</keyword>
<dbReference type="EMBL" id="CAUYUE010000009">
    <property type="protein sequence ID" value="CAK0783882.1"/>
    <property type="molecule type" value="Genomic_DNA"/>
</dbReference>
<dbReference type="PIRSF" id="PIRSF005719">
    <property type="entry name" value="SMC"/>
    <property type="match status" value="1"/>
</dbReference>
<protein>
    <recommendedName>
        <fullName evidence="11">Structural maintenance of chromosomes protein</fullName>
    </recommendedName>
</protein>
<keyword evidence="5" id="KW-0498">Mitosis</keyword>
<sequence>MYIEEITLEGFKSYATRVNVPNFDPFFNAITGLNGSGKSNILDSICFVLGITNLSQVRANSLQELVYKQGQAGVTKATVSIVFNNSDKANGPVEYQHLDQITVTRQLVIGGRNKYLINGHVAQPTRVQNLFHSVSLNVNNPHFLIMQGRITKVLNMKPQEILGMLEEAAGTRMYETKKDAALRTLEKKQVKVSEIEKVMHEEILPACERLRREKGQYMEWQAESAKLDSLRRFCIAHRYVQAQRMEAEGKADIEKQREAAEKLGQEVDELQRELAEKEADIERLGRERERQSGKEVKELSQSADELSKRLVQLTAARNNQQETLAAEEATCDQHRAAIAELAEDALAAKVLRATEGRDQAQSSLDAASAAVEAAARELAGAEAGDGRDKSNRSLQERLADAQRSQTEAQGAISAADVRQKGLKAQLAEQRRALASKEKEAGSLAQALAKEQRKVEECSKRLSDLHYDEAAAAQLQAAMESERAHVQRCKDNADQLSTTLASMDFQYRDPERGFDRSSVKGVVAKLVRVKDPANATALEVAAGGKLYQVVVDTEATAKALLSKGQLRNRVTIVPLNKVSSRTASAAAQSAAARLGRGRAALALELVGYDEDLSAAMKYAFGSAFVCKDAATAKSLAFNKDVRTRCVTLEGDDFNPSGTLTGGSRSKGASVLTRLHELQAAEAELAAHSAALAGAQQALHSMAAAAKEHAKLSQELDLKQHALALLKERMAGSESAQLAAAVAELEAELASQEEAASKAKETKAGMVATAKALEKELANFGKEKDRHMKAAQAKAKKAKADTEGAKAALKQAAGALAEALAERDAAGDERAGIEAQLQAALKSVADMESALAAKDAEVAGARGQYEAAAARLQERKEALAGCEQGIADAQRERGELSKALSAAGIERKKLENKVARMERDARDSAGRCAALEQDFPWIAGEKQLFGNPRSDYNWTVRDPGQVETEYRGLEEKLKSLTRGLNKRVMQMFDKAEAEYRELSEKKRIVENDKDKIRKVIAELDEKKREALEKTWRKVNQDFGSIFSMLLPGTSAKLEPPEDCTFLDGLEVRVAFGDVWKESLTELSGGQRSLLALSLILAMLLFKPAPIYILDEVDAALDLSHTQNIGHMIKTHFPYSQFIVVSLKEGMFSNANVIFRTKFVDGVSAVTRTVNNSKAPSVNSAAVGGSKAVARQANRVPLAENVRT</sequence>
<dbReference type="GO" id="GO:0005524">
    <property type="term" value="F:ATP binding"/>
    <property type="evidence" value="ECO:0007669"/>
    <property type="project" value="UniProtKB-KW"/>
</dbReference>